<sequence length="409" mass="44255">MTRQTLVVLFLALLLASAVSVYAAEADPPAQPAAPLTMGTAFSNAPPLAEGTYKVKTNAKSDWGEVWHYLKFDGRPGYLLNVDVTAQFPDKCSAAYLCETDHYLYLYNADQEHVSSLADSAAFKVGKPFPTLNGWYFFSAEQAGSYYLVLKTRHYYGPPSKSTDKDAEFEADLAITWQLGGDAGSTTDAPTGFTQALPLTPGTHKAYLLMGRHGVDKIDTYSIDLKKFEKLSIRIVPDEKYKGSFGVSFYNSDRQKFAFGHATAANAGAIVNASLAAAPVGQTVYFQILNADPIDNLLGGTPGGPYSIEVKVEPAESCTSEENSMRGSCTGQWEACIEGKCVSNSYYYDYVKKKAPVVQKTPNLPTTPKTPSPSTPKQSPPAVPAQGDAMSAFFEALYRFLSGWFGGKG</sequence>
<evidence type="ECO:0000313" key="2">
    <source>
        <dbReference type="EMBL" id="HIH15815.1"/>
    </source>
</evidence>
<reference evidence="3" key="2">
    <citation type="submission" date="2021-03" db="EMBL/GenBank/DDBJ databases">
        <authorList>
            <person name="Jaffe A."/>
        </authorList>
    </citation>
    <scope>NUCLEOTIDE SEQUENCE</scope>
    <source>
        <strain evidence="3">RIFCSPLOWO2_01_FULL_58_19</strain>
    </source>
</reference>
<dbReference type="Proteomes" id="UP000564964">
    <property type="component" value="Unassembled WGS sequence"/>
</dbReference>
<dbReference type="AlphaFoldDB" id="A0A7J4JHE0"/>
<feature type="compositionally biased region" description="Pro residues" evidence="1">
    <location>
        <begin position="368"/>
        <end position="383"/>
    </location>
</feature>
<name>A0A7J4JHE0_9ARCH</name>
<comment type="caution">
    <text evidence="2">The sequence shown here is derived from an EMBL/GenBank/DDBJ whole genome shotgun (WGS) entry which is preliminary data.</text>
</comment>
<reference evidence="4" key="1">
    <citation type="journal article" date="2020" name="bioRxiv">
        <title>A rank-normalized archaeal taxonomy based on genome phylogeny resolves widespread incomplete and uneven classifications.</title>
        <authorList>
            <person name="Rinke C."/>
            <person name="Chuvochina M."/>
            <person name="Mussig A.J."/>
            <person name="Chaumeil P.-A."/>
            <person name="Waite D.W."/>
            <person name="Whitman W.B."/>
            <person name="Parks D.H."/>
            <person name="Hugenholtz P."/>
        </authorList>
    </citation>
    <scope>NUCLEOTIDE SEQUENCE [LARGE SCALE GENOMIC DNA]</scope>
</reference>
<dbReference type="EMBL" id="DUGH01000005">
    <property type="protein sequence ID" value="HIH15815.1"/>
    <property type="molecule type" value="Genomic_DNA"/>
</dbReference>
<protein>
    <submittedName>
        <fullName evidence="2">Uncharacterized protein</fullName>
    </submittedName>
</protein>
<feature type="region of interest" description="Disordered" evidence="1">
    <location>
        <begin position="359"/>
        <end position="385"/>
    </location>
</feature>
<accession>A0A7J4JHE0</accession>
<dbReference type="Proteomes" id="UP000678237">
    <property type="component" value="Unassembled WGS sequence"/>
</dbReference>
<evidence type="ECO:0000256" key="1">
    <source>
        <dbReference type="SAM" id="MobiDB-lite"/>
    </source>
</evidence>
<evidence type="ECO:0000313" key="4">
    <source>
        <dbReference type="Proteomes" id="UP000564964"/>
    </source>
</evidence>
<organism evidence="2 4">
    <name type="scientific">Candidatus Iainarchaeum sp</name>
    <dbReference type="NCBI Taxonomy" id="3101447"/>
    <lineage>
        <taxon>Archaea</taxon>
        <taxon>Candidatus Iainarchaeota</taxon>
        <taxon>Candidatus Iainarchaeia</taxon>
        <taxon>Candidatus Iainarchaeales</taxon>
        <taxon>Candidatus Iainarchaeaceae</taxon>
        <taxon>Candidatus Iainarchaeum</taxon>
    </lineage>
</organism>
<reference evidence="3" key="3">
    <citation type="submission" date="2021-05" db="EMBL/GenBank/DDBJ databases">
        <title>Protein family content uncovers lineage relationships and bacterial pathway maintenance mechanisms in DPANN archaea.</title>
        <authorList>
            <person name="Castelle C.J."/>
            <person name="Meheust R."/>
            <person name="Jaffe A.L."/>
            <person name="Seitz K."/>
            <person name="Gong X."/>
            <person name="Baker B.J."/>
            <person name="Banfield J.F."/>
        </authorList>
    </citation>
    <scope>NUCLEOTIDE SEQUENCE</scope>
    <source>
        <strain evidence="3">RIFCSPLOWO2_01_FULL_58_19</strain>
    </source>
</reference>
<dbReference type="EMBL" id="JAGVWE010000004">
    <property type="protein sequence ID" value="MBS3063080.1"/>
    <property type="molecule type" value="Genomic_DNA"/>
</dbReference>
<gene>
    <name evidence="2" type="ORF">HA252_00205</name>
    <name evidence="3" type="ORF">J4203_04355</name>
</gene>
<proteinExistence type="predicted"/>
<evidence type="ECO:0000313" key="3">
    <source>
        <dbReference type="EMBL" id="MBS3063080.1"/>
    </source>
</evidence>